<evidence type="ECO:0000256" key="1">
    <source>
        <dbReference type="ARBA" id="ARBA00004127"/>
    </source>
</evidence>
<dbReference type="Proteomes" id="UP000076632">
    <property type="component" value="Unassembled WGS sequence"/>
</dbReference>
<dbReference type="GO" id="GO:0005886">
    <property type="term" value="C:plasma membrane"/>
    <property type="evidence" value="ECO:0007669"/>
    <property type="project" value="TreeGrafter"/>
</dbReference>
<dbReference type="PROSITE" id="PS50850">
    <property type="entry name" value="MFS"/>
    <property type="match status" value="1"/>
</dbReference>
<evidence type="ECO:0000256" key="3">
    <source>
        <dbReference type="ARBA" id="ARBA00022448"/>
    </source>
</evidence>
<comment type="similarity">
    <text evidence="2">Belongs to the major facilitator superfamily.</text>
</comment>
<feature type="transmembrane region" description="Helical" evidence="8">
    <location>
        <begin position="378"/>
        <end position="401"/>
    </location>
</feature>
<feature type="transmembrane region" description="Helical" evidence="8">
    <location>
        <begin position="247"/>
        <end position="267"/>
    </location>
</feature>
<dbReference type="RefSeq" id="XP_018188646.1">
    <property type="nucleotide sequence ID" value="XM_018329199.1"/>
</dbReference>
<reference evidence="10 11" key="1">
    <citation type="journal article" date="2016" name="Fungal Biol.">
        <title>The genome of Xylona heveae provides a window into fungal endophytism.</title>
        <authorList>
            <person name="Gazis R."/>
            <person name="Kuo A."/>
            <person name="Riley R."/>
            <person name="LaButti K."/>
            <person name="Lipzen A."/>
            <person name="Lin J."/>
            <person name="Amirebrahimi M."/>
            <person name="Hesse C.N."/>
            <person name="Spatafora J.W."/>
            <person name="Henrissat B."/>
            <person name="Hainaut M."/>
            <person name="Grigoriev I.V."/>
            <person name="Hibbett D.S."/>
        </authorList>
    </citation>
    <scope>NUCLEOTIDE SEQUENCE [LARGE SCALE GENOMIC DNA]</scope>
    <source>
        <strain evidence="10 11">TC161</strain>
    </source>
</reference>
<dbReference type="STRING" id="1328760.A0A165H7I0"/>
<dbReference type="SUPFAM" id="SSF103473">
    <property type="entry name" value="MFS general substrate transporter"/>
    <property type="match status" value="1"/>
</dbReference>
<feature type="transmembrane region" description="Helical" evidence="8">
    <location>
        <begin position="149"/>
        <end position="173"/>
    </location>
</feature>
<evidence type="ECO:0000313" key="11">
    <source>
        <dbReference type="Proteomes" id="UP000076632"/>
    </source>
</evidence>
<dbReference type="PANTHER" id="PTHR23501">
    <property type="entry name" value="MAJOR FACILITATOR SUPERFAMILY"/>
    <property type="match status" value="1"/>
</dbReference>
<proteinExistence type="inferred from homology"/>
<evidence type="ECO:0000256" key="6">
    <source>
        <dbReference type="ARBA" id="ARBA00023136"/>
    </source>
</evidence>
<evidence type="ECO:0000259" key="9">
    <source>
        <dbReference type="PROSITE" id="PS50850"/>
    </source>
</evidence>
<keyword evidence="3" id="KW-0813">Transport</keyword>
<evidence type="ECO:0000256" key="5">
    <source>
        <dbReference type="ARBA" id="ARBA00022989"/>
    </source>
</evidence>
<feature type="transmembrane region" description="Helical" evidence="8">
    <location>
        <begin position="179"/>
        <end position="199"/>
    </location>
</feature>
<feature type="transmembrane region" description="Helical" evidence="8">
    <location>
        <begin position="422"/>
        <end position="440"/>
    </location>
</feature>
<keyword evidence="4 8" id="KW-0812">Transmembrane</keyword>
<protein>
    <submittedName>
        <fullName evidence="10">Putative MFS transporter</fullName>
    </submittedName>
</protein>
<keyword evidence="5 8" id="KW-1133">Transmembrane helix</keyword>
<evidence type="ECO:0000313" key="10">
    <source>
        <dbReference type="EMBL" id="KZF23091.1"/>
    </source>
</evidence>
<dbReference type="InterPro" id="IPR036259">
    <property type="entry name" value="MFS_trans_sf"/>
</dbReference>
<dbReference type="Pfam" id="PF07690">
    <property type="entry name" value="MFS_1"/>
    <property type="match status" value="1"/>
</dbReference>
<dbReference type="GO" id="GO:0012505">
    <property type="term" value="C:endomembrane system"/>
    <property type="evidence" value="ECO:0007669"/>
    <property type="project" value="UniProtKB-SubCell"/>
</dbReference>
<sequence>MSSRQKAEVALHDQTDILPLRKLLVVFGTLAASLFICYADQNGIAVALPTMARSLHAEDTISWAGTSALIANTVFQVLYGRMSDIFGRKVVLLSALAMLAIGDILCATAQNSTSLYVFRGLSGIANGGINSLTMMIVSDVVTLEERGKYQGILGSCIGLGNTVGPFLSAAFAQRTTWRGFFYFVSPFAALCGVLTFFLLPSSMPKGRAVEKVKLIDVSGLLTGSVAIIFLLIPLSGGGSYFPWDSAMVISMLAISGVAAIAFIFCEWKVAKLPMMPLSMFTNIPVCTILIQNFLFGIVYYSELYYLPIYYENVRGWSLFASAGLTIPIVVAQSLTSIVSGQYISRMKRYGEVLWSGFGLWTLGAGLTCIFNRHTHPAVIAVILSIIGVGVGNVFQPVLIALQAHCTKSQRAVVISNRNFLRSLGGAFGLAMSSLVLQSTLKKNLPPKFAYLVHSAYSKPDYSTLSSADRDAIEDAYMKASRMVFIYISPIIGACFLACIFIKDRGLERPPEPGSAEKTPRVGGSTSTTEPVRQVGEDAERAPKALGP</sequence>
<dbReference type="OrthoDB" id="6770063at2759"/>
<evidence type="ECO:0000256" key="4">
    <source>
        <dbReference type="ARBA" id="ARBA00022692"/>
    </source>
</evidence>
<dbReference type="Gene3D" id="1.20.1720.10">
    <property type="entry name" value="Multidrug resistance protein D"/>
    <property type="match status" value="1"/>
</dbReference>
<organism evidence="10 11">
    <name type="scientific">Xylona heveae (strain CBS 132557 / TC161)</name>
    <dbReference type="NCBI Taxonomy" id="1328760"/>
    <lineage>
        <taxon>Eukaryota</taxon>
        <taxon>Fungi</taxon>
        <taxon>Dikarya</taxon>
        <taxon>Ascomycota</taxon>
        <taxon>Pezizomycotina</taxon>
        <taxon>Xylonomycetes</taxon>
        <taxon>Xylonales</taxon>
        <taxon>Xylonaceae</taxon>
        <taxon>Xylona</taxon>
    </lineage>
</organism>
<feature type="transmembrane region" description="Helical" evidence="8">
    <location>
        <begin position="91"/>
        <end position="110"/>
    </location>
</feature>
<dbReference type="FunFam" id="1.20.1250.20:FF:000436">
    <property type="entry name" value="MFS transporter, putative"/>
    <property type="match status" value="1"/>
</dbReference>
<feature type="transmembrane region" description="Helical" evidence="8">
    <location>
        <begin position="20"/>
        <end position="41"/>
    </location>
</feature>
<feature type="transmembrane region" description="Helical" evidence="8">
    <location>
        <begin position="61"/>
        <end position="79"/>
    </location>
</feature>
<feature type="transmembrane region" description="Helical" evidence="8">
    <location>
        <begin position="313"/>
        <end position="331"/>
    </location>
</feature>
<dbReference type="FunFam" id="1.20.1720.10:FF:000013">
    <property type="entry name" value="Related to multidrug resistance proteins"/>
    <property type="match status" value="1"/>
</dbReference>
<dbReference type="InterPro" id="IPR020846">
    <property type="entry name" value="MFS_dom"/>
</dbReference>
<dbReference type="Gene3D" id="1.20.1250.20">
    <property type="entry name" value="MFS general substrate transporter like domains"/>
    <property type="match status" value="1"/>
</dbReference>
<evidence type="ECO:0000256" key="7">
    <source>
        <dbReference type="SAM" id="MobiDB-lite"/>
    </source>
</evidence>
<feature type="region of interest" description="Disordered" evidence="7">
    <location>
        <begin position="508"/>
        <end position="547"/>
    </location>
</feature>
<accession>A0A165H7I0</accession>
<feature type="compositionally biased region" description="Basic and acidic residues" evidence="7">
    <location>
        <begin position="534"/>
        <end position="547"/>
    </location>
</feature>
<dbReference type="FunCoup" id="A0A165H7I0">
    <property type="interactions" value="60"/>
</dbReference>
<dbReference type="InParanoid" id="A0A165H7I0"/>
<feature type="transmembrane region" description="Helical" evidence="8">
    <location>
        <begin position="483"/>
        <end position="501"/>
    </location>
</feature>
<keyword evidence="6 8" id="KW-0472">Membrane</keyword>
<name>A0A165H7I0_XYLHT</name>
<dbReference type="AlphaFoldDB" id="A0A165H7I0"/>
<feature type="transmembrane region" description="Helical" evidence="8">
    <location>
        <begin position="220"/>
        <end position="241"/>
    </location>
</feature>
<feature type="domain" description="Major facilitator superfamily (MFS) profile" evidence="9">
    <location>
        <begin position="26"/>
        <end position="506"/>
    </location>
</feature>
<gene>
    <name evidence="10" type="ORF">L228DRAFT_143308</name>
</gene>
<dbReference type="GO" id="GO:0046943">
    <property type="term" value="F:carboxylic acid transmembrane transporter activity"/>
    <property type="evidence" value="ECO:0007669"/>
    <property type="project" value="UniProtKB-ARBA"/>
</dbReference>
<feature type="transmembrane region" description="Helical" evidence="8">
    <location>
        <begin position="116"/>
        <end position="137"/>
    </location>
</feature>
<feature type="transmembrane region" description="Helical" evidence="8">
    <location>
        <begin position="279"/>
        <end position="301"/>
    </location>
</feature>
<dbReference type="OMA" id="ISYTGHY"/>
<feature type="transmembrane region" description="Helical" evidence="8">
    <location>
        <begin position="352"/>
        <end position="372"/>
    </location>
</feature>
<comment type="subcellular location">
    <subcellularLocation>
        <location evidence="1">Endomembrane system</location>
        <topology evidence="1">Multi-pass membrane protein</topology>
    </subcellularLocation>
</comment>
<dbReference type="EMBL" id="KV407458">
    <property type="protein sequence ID" value="KZF23091.1"/>
    <property type="molecule type" value="Genomic_DNA"/>
</dbReference>
<evidence type="ECO:0000256" key="2">
    <source>
        <dbReference type="ARBA" id="ARBA00008335"/>
    </source>
</evidence>
<keyword evidence="11" id="KW-1185">Reference proteome</keyword>
<dbReference type="InterPro" id="IPR011701">
    <property type="entry name" value="MFS"/>
</dbReference>
<dbReference type="PANTHER" id="PTHR23501:SF78">
    <property type="entry name" value="MAJOR FACILITATOR SUPERFAMILY (MFS) PROFILE DOMAIN-CONTAINING PROTEIN-RELATED"/>
    <property type="match status" value="1"/>
</dbReference>
<evidence type="ECO:0000256" key="8">
    <source>
        <dbReference type="SAM" id="Phobius"/>
    </source>
</evidence>
<dbReference type="GeneID" id="28894336"/>